<gene>
    <name evidence="1" type="ORF">J2S08_001286</name>
</gene>
<evidence type="ECO:0000313" key="2">
    <source>
        <dbReference type="Proteomes" id="UP001223586"/>
    </source>
</evidence>
<dbReference type="RefSeq" id="WP_307227784.1">
    <property type="nucleotide sequence ID" value="NZ_JAUSTT010000006.1"/>
</dbReference>
<comment type="caution">
    <text evidence="1">The sequence shown here is derived from an EMBL/GenBank/DDBJ whole genome shotgun (WGS) entry which is preliminary data.</text>
</comment>
<sequence>MRKSKTNSTSLGVAITNWEHHPDVRFNEVDSIPVESSYLDLFDRNEVFITIEE</sequence>
<evidence type="ECO:0000313" key="1">
    <source>
        <dbReference type="EMBL" id="MDQ0175452.1"/>
    </source>
</evidence>
<accession>A0ABT9WQF5</accession>
<dbReference type="EMBL" id="JAUSTT010000006">
    <property type="protein sequence ID" value="MDQ0175452.1"/>
    <property type="molecule type" value="Genomic_DNA"/>
</dbReference>
<name>A0ABT9WQF5_9BACI</name>
<dbReference type="Proteomes" id="UP001223586">
    <property type="component" value="Unassembled WGS sequence"/>
</dbReference>
<organism evidence="1 2">
    <name type="scientific">Bacillus chungangensis</name>
    <dbReference type="NCBI Taxonomy" id="587633"/>
    <lineage>
        <taxon>Bacteria</taxon>
        <taxon>Bacillati</taxon>
        <taxon>Bacillota</taxon>
        <taxon>Bacilli</taxon>
        <taxon>Bacillales</taxon>
        <taxon>Bacillaceae</taxon>
        <taxon>Bacillus</taxon>
    </lineage>
</organism>
<protein>
    <submittedName>
        <fullName evidence="1">Uncharacterized protein</fullName>
    </submittedName>
</protein>
<reference evidence="1 2" key="1">
    <citation type="submission" date="2023-07" db="EMBL/GenBank/DDBJ databases">
        <title>Genomic Encyclopedia of Type Strains, Phase IV (KMG-IV): sequencing the most valuable type-strain genomes for metagenomic binning, comparative biology and taxonomic classification.</title>
        <authorList>
            <person name="Goeker M."/>
        </authorList>
    </citation>
    <scope>NUCLEOTIDE SEQUENCE [LARGE SCALE GENOMIC DNA]</scope>
    <source>
        <strain evidence="1 2">DSM 23837</strain>
    </source>
</reference>
<proteinExistence type="predicted"/>
<keyword evidence="2" id="KW-1185">Reference proteome</keyword>